<feature type="region of interest" description="Disordered" evidence="1">
    <location>
        <begin position="1"/>
        <end position="21"/>
    </location>
</feature>
<dbReference type="OrthoDB" id="10273080at2759"/>
<sequence>MRSTSNDSPLAPNVSTNPLTLPSSILGDVCCLIRSFPPLESSLLGRVGDWKSFIYISQQRLSFLLSGLPKSAKGRPFPELCPLINGLSSPGPHRSAFLPK</sequence>
<protein>
    <submittedName>
        <fullName evidence="2">Uncharacterized protein</fullName>
    </submittedName>
</protein>
<evidence type="ECO:0000313" key="2">
    <source>
        <dbReference type="EMBL" id="GFQ67476.1"/>
    </source>
</evidence>
<reference evidence="2" key="1">
    <citation type="submission" date="2020-07" db="EMBL/GenBank/DDBJ databases">
        <title>Multicomponent nature underlies the extraordinary mechanical properties of spider dragline silk.</title>
        <authorList>
            <person name="Kono N."/>
            <person name="Nakamura H."/>
            <person name="Mori M."/>
            <person name="Yoshida Y."/>
            <person name="Ohtoshi R."/>
            <person name="Malay A.D."/>
            <person name="Moran D.A.P."/>
            <person name="Tomita M."/>
            <person name="Numata K."/>
            <person name="Arakawa K."/>
        </authorList>
    </citation>
    <scope>NUCLEOTIDE SEQUENCE</scope>
</reference>
<accession>A0A8X6KA20</accession>
<dbReference type="Proteomes" id="UP000887116">
    <property type="component" value="Unassembled WGS sequence"/>
</dbReference>
<dbReference type="AlphaFoldDB" id="A0A8X6KA20"/>
<organism evidence="2 3">
    <name type="scientific">Trichonephila clavata</name>
    <name type="common">Joro spider</name>
    <name type="synonym">Nephila clavata</name>
    <dbReference type="NCBI Taxonomy" id="2740835"/>
    <lineage>
        <taxon>Eukaryota</taxon>
        <taxon>Metazoa</taxon>
        <taxon>Ecdysozoa</taxon>
        <taxon>Arthropoda</taxon>
        <taxon>Chelicerata</taxon>
        <taxon>Arachnida</taxon>
        <taxon>Araneae</taxon>
        <taxon>Araneomorphae</taxon>
        <taxon>Entelegynae</taxon>
        <taxon>Araneoidea</taxon>
        <taxon>Nephilidae</taxon>
        <taxon>Trichonephila</taxon>
    </lineage>
</organism>
<evidence type="ECO:0000256" key="1">
    <source>
        <dbReference type="SAM" id="MobiDB-lite"/>
    </source>
</evidence>
<gene>
    <name evidence="2" type="ORF">TNCT_459441</name>
</gene>
<evidence type="ECO:0000313" key="3">
    <source>
        <dbReference type="Proteomes" id="UP000887116"/>
    </source>
</evidence>
<proteinExistence type="predicted"/>
<keyword evidence="3" id="KW-1185">Reference proteome</keyword>
<dbReference type="EMBL" id="BMAO01020455">
    <property type="protein sequence ID" value="GFQ67476.1"/>
    <property type="molecule type" value="Genomic_DNA"/>
</dbReference>
<name>A0A8X6KA20_TRICU</name>
<comment type="caution">
    <text evidence="2">The sequence shown here is derived from an EMBL/GenBank/DDBJ whole genome shotgun (WGS) entry which is preliminary data.</text>
</comment>